<feature type="transmembrane region" description="Helical" evidence="5">
    <location>
        <begin position="61"/>
        <end position="80"/>
    </location>
</feature>
<dbReference type="InterPro" id="IPR009908">
    <property type="entry name" value="Methylamine_util_MauE"/>
</dbReference>
<gene>
    <name evidence="7" type="ORF">GCM10011409_22830</name>
</gene>
<evidence type="ECO:0000313" key="7">
    <source>
        <dbReference type="EMBL" id="GGB44676.1"/>
    </source>
</evidence>
<organism evidence="7 8">
    <name type="scientific">Lentibacillus populi</name>
    <dbReference type="NCBI Taxonomy" id="1827502"/>
    <lineage>
        <taxon>Bacteria</taxon>
        <taxon>Bacillati</taxon>
        <taxon>Bacillota</taxon>
        <taxon>Bacilli</taxon>
        <taxon>Bacillales</taxon>
        <taxon>Bacillaceae</taxon>
        <taxon>Lentibacillus</taxon>
    </lineage>
</organism>
<accession>A0A9W5TYF4</accession>
<dbReference type="EMBL" id="BMJD01000016">
    <property type="protein sequence ID" value="GGB44676.1"/>
    <property type="molecule type" value="Genomic_DNA"/>
</dbReference>
<feature type="domain" description="Methylamine utilisation protein MauE" evidence="6">
    <location>
        <begin position="24"/>
        <end position="144"/>
    </location>
</feature>
<evidence type="ECO:0000256" key="4">
    <source>
        <dbReference type="ARBA" id="ARBA00023136"/>
    </source>
</evidence>
<name>A0A9W5TYF4_9BACI</name>
<comment type="caution">
    <text evidence="7">The sequence shown here is derived from an EMBL/GenBank/DDBJ whole genome shotgun (WGS) entry which is preliminary data.</text>
</comment>
<dbReference type="GO" id="GO:0030416">
    <property type="term" value="P:methylamine metabolic process"/>
    <property type="evidence" value="ECO:0007669"/>
    <property type="project" value="InterPro"/>
</dbReference>
<evidence type="ECO:0000256" key="2">
    <source>
        <dbReference type="ARBA" id="ARBA00022692"/>
    </source>
</evidence>
<proteinExistence type="predicted"/>
<sequence length="192" mass="21936">MTKEKRLIKSQIKRRVSNGITHNILISFLIMFFFLSGFLKIVSIKQFSSLVLEYRVLPKRISIIVGYIVPFLEVAFAFLILFSKTFIFGVLGIQCLLLSFGYAILNVIKNKRIIACGCYGKFLDAKADNFSLLKILLISLINVFVLVVPKSVNFGIEQYIAGFSLIFFLIIIQKLWSYHKSTVDLLKKHDAL</sequence>
<feature type="transmembrane region" description="Helical" evidence="5">
    <location>
        <begin position="86"/>
        <end position="108"/>
    </location>
</feature>
<comment type="subcellular location">
    <subcellularLocation>
        <location evidence="1">Membrane</location>
        <topology evidence="1">Multi-pass membrane protein</topology>
    </subcellularLocation>
</comment>
<keyword evidence="3 5" id="KW-1133">Transmembrane helix</keyword>
<evidence type="ECO:0000259" key="6">
    <source>
        <dbReference type="Pfam" id="PF07291"/>
    </source>
</evidence>
<keyword evidence="4 5" id="KW-0472">Membrane</keyword>
<evidence type="ECO:0000256" key="1">
    <source>
        <dbReference type="ARBA" id="ARBA00004141"/>
    </source>
</evidence>
<keyword evidence="8" id="KW-1185">Reference proteome</keyword>
<protein>
    <recommendedName>
        <fullName evidence="6">Methylamine utilisation protein MauE domain-containing protein</fullName>
    </recommendedName>
</protein>
<feature type="transmembrane region" description="Helical" evidence="5">
    <location>
        <begin position="129"/>
        <end position="147"/>
    </location>
</feature>
<dbReference type="GO" id="GO:0016020">
    <property type="term" value="C:membrane"/>
    <property type="evidence" value="ECO:0007669"/>
    <property type="project" value="UniProtKB-SubCell"/>
</dbReference>
<feature type="transmembrane region" description="Helical" evidence="5">
    <location>
        <begin position="20"/>
        <end position="41"/>
    </location>
</feature>
<dbReference type="RefSeq" id="WP_371871304.1">
    <property type="nucleotide sequence ID" value="NZ_BMJD01000016.1"/>
</dbReference>
<reference evidence="7" key="2">
    <citation type="submission" date="2020-09" db="EMBL/GenBank/DDBJ databases">
        <authorList>
            <person name="Sun Q."/>
            <person name="Zhou Y."/>
        </authorList>
    </citation>
    <scope>NUCLEOTIDE SEQUENCE</scope>
    <source>
        <strain evidence="7">CGMCC 1.15454</strain>
    </source>
</reference>
<dbReference type="Pfam" id="PF07291">
    <property type="entry name" value="MauE"/>
    <property type="match status" value="1"/>
</dbReference>
<evidence type="ECO:0000256" key="5">
    <source>
        <dbReference type="SAM" id="Phobius"/>
    </source>
</evidence>
<keyword evidence="2 5" id="KW-0812">Transmembrane</keyword>
<dbReference type="Proteomes" id="UP000621492">
    <property type="component" value="Unassembled WGS sequence"/>
</dbReference>
<evidence type="ECO:0000256" key="3">
    <source>
        <dbReference type="ARBA" id="ARBA00022989"/>
    </source>
</evidence>
<reference evidence="7" key="1">
    <citation type="journal article" date="2014" name="Int. J. Syst. Evol. Microbiol.">
        <title>Complete genome sequence of Corynebacterium casei LMG S-19264T (=DSM 44701T), isolated from a smear-ripened cheese.</title>
        <authorList>
            <consortium name="US DOE Joint Genome Institute (JGI-PGF)"/>
            <person name="Walter F."/>
            <person name="Albersmeier A."/>
            <person name="Kalinowski J."/>
            <person name="Ruckert C."/>
        </authorList>
    </citation>
    <scope>NUCLEOTIDE SEQUENCE</scope>
    <source>
        <strain evidence="7">CGMCC 1.15454</strain>
    </source>
</reference>
<evidence type="ECO:0000313" key="8">
    <source>
        <dbReference type="Proteomes" id="UP000621492"/>
    </source>
</evidence>
<feature type="transmembrane region" description="Helical" evidence="5">
    <location>
        <begin position="159"/>
        <end position="178"/>
    </location>
</feature>
<dbReference type="AlphaFoldDB" id="A0A9W5TYF4"/>